<feature type="transmembrane region" description="Helical" evidence="1">
    <location>
        <begin position="176"/>
        <end position="198"/>
    </location>
</feature>
<proteinExistence type="predicted"/>
<sequence length="216" mass="25307">MFFCGLFFGNQELIYVKPISSFTLIWIYYENRKRVSFLYPLIIIIIMINDVLVLKDFDLFFEYISILLLLYYFLCSYLLLPFISLKNIRYKEVLSPSVVIGLLLVVYLAISIFNMTMPGFQDSIGNGVIIVVSLFYFLGCCFIIYLRNHYQYSYYLLIAASSCILVNALVPVQELYYNNVVFEAIIYSVDIIAMLFYLKFLIRTKPMEETKGSNFI</sequence>
<dbReference type="STRING" id="1038014.SAMN04487910_2005"/>
<keyword evidence="3" id="KW-1185">Reference proteome</keyword>
<feature type="transmembrane region" description="Helical" evidence="1">
    <location>
        <begin position="124"/>
        <end position="145"/>
    </location>
</feature>
<accession>A0A1H7N9Q1</accession>
<evidence type="ECO:0000313" key="3">
    <source>
        <dbReference type="Proteomes" id="UP000198521"/>
    </source>
</evidence>
<feature type="transmembrane region" description="Helical" evidence="1">
    <location>
        <begin position="36"/>
        <end position="54"/>
    </location>
</feature>
<protein>
    <recommendedName>
        <fullName evidence="4">YhhN-like protein</fullName>
    </recommendedName>
</protein>
<dbReference type="AlphaFoldDB" id="A0A1H7N9Q1"/>
<feature type="transmembrane region" description="Helical" evidence="1">
    <location>
        <begin position="60"/>
        <end position="80"/>
    </location>
</feature>
<evidence type="ECO:0000256" key="1">
    <source>
        <dbReference type="SAM" id="Phobius"/>
    </source>
</evidence>
<evidence type="ECO:0000313" key="2">
    <source>
        <dbReference type="EMBL" id="SEL20194.1"/>
    </source>
</evidence>
<keyword evidence="1" id="KW-1133">Transmembrane helix</keyword>
<keyword evidence="1" id="KW-0472">Membrane</keyword>
<gene>
    <name evidence="2" type="ORF">SAMN04487910_2005</name>
</gene>
<feature type="transmembrane region" description="Helical" evidence="1">
    <location>
        <begin position="152"/>
        <end position="170"/>
    </location>
</feature>
<name>A0A1H7N9Q1_AQUAM</name>
<keyword evidence="1" id="KW-0812">Transmembrane</keyword>
<dbReference type="EMBL" id="FOAB01000003">
    <property type="protein sequence ID" value="SEL20194.1"/>
    <property type="molecule type" value="Genomic_DNA"/>
</dbReference>
<feature type="transmembrane region" description="Helical" evidence="1">
    <location>
        <begin position="92"/>
        <end position="112"/>
    </location>
</feature>
<organism evidence="2 3">
    <name type="scientific">Aquimarina amphilecti</name>
    <dbReference type="NCBI Taxonomy" id="1038014"/>
    <lineage>
        <taxon>Bacteria</taxon>
        <taxon>Pseudomonadati</taxon>
        <taxon>Bacteroidota</taxon>
        <taxon>Flavobacteriia</taxon>
        <taxon>Flavobacteriales</taxon>
        <taxon>Flavobacteriaceae</taxon>
        <taxon>Aquimarina</taxon>
    </lineage>
</organism>
<reference evidence="2 3" key="1">
    <citation type="submission" date="2016-10" db="EMBL/GenBank/DDBJ databases">
        <authorList>
            <person name="de Groot N.N."/>
        </authorList>
    </citation>
    <scope>NUCLEOTIDE SEQUENCE [LARGE SCALE GENOMIC DNA]</scope>
    <source>
        <strain evidence="2 3">DSM 25232</strain>
    </source>
</reference>
<evidence type="ECO:0008006" key="4">
    <source>
        <dbReference type="Google" id="ProtNLM"/>
    </source>
</evidence>
<dbReference type="Proteomes" id="UP000198521">
    <property type="component" value="Unassembled WGS sequence"/>
</dbReference>